<dbReference type="GO" id="GO:0004617">
    <property type="term" value="F:phosphoglycerate dehydrogenase activity"/>
    <property type="evidence" value="ECO:0007669"/>
    <property type="project" value="UniProtKB-EC"/>
</dbReference>
<dbReference type="Pfam" id="PF00389">
    <property type="entry name" value="2-Hacid_dh"/>
    <property type="match status" value="1"/>
</dbReference>
<gene>
    <name evidence="7" type="ORF">JOD01_000517</name>
</gene>
<dbReference type="PANTHER" id="PTHR42789:SF1">
    <property type="entry name" value="D-ISOMER SPECIFIC 2-HYDROXYACID DEHYDROGENASE FAMILY PROTEIN (AFU_ORTHOLOGUE AFUA_6G10090)"/>
    <property type="match status" value="1"/>
</dbReference>
<comment type="caution">
    <text evidence="7">The sequence shown here is derived from an EMBL/GenBank/DDBJ whole genome shotgun (WGS) entry which is preliminary data.</text>
</comment>
<sequence length="330" mass="36470">MSKPKILQILPMYHSEGERILRQGGEVIRTDQYDISHLCEQVKEVQAIVLRAPARITAEIIDAAPHLRVISGAGVGLDNIDVDYASQKNIPVLHAPAINQVSTAEHAIALLLALGKQLLPFHQEMSKGRYHARTLLQTHELRGKQVALIGFGRIAQEVAKRLKLGFEMDVRVWVRHFDKDKHGLAEQLGLTVTTDLNDLLPTADFVSLHVPLTDQTRGMFGREQFQRMKPTAYLINTARGAVVNQQELYQALAKKQIAGAGLDVFDPEPTTDADLPLLSLPNVIVTPHVGGTTVEANYLMATAVARNVLKVLAGERPDHLANPEIFHKFV</sequence>
<dbReference type="FunFam" id="3.40.50.720:FF:000203">
    <property type="entry name" value="D-3-phosphoglycerate dehydrogenase (SerA)"/>
    <property type="match status" value="1"/>
</dbReference>
<dbReference type="PROSITE" id="PS00670">
    <property type="entry name" value="D_2_HYDROXYACID_DH_2"/>
    <property type="match status" value="1"/>
</dbReference>
<dbReference type="PROSITE" id="PS00671">
    <property type="entry name" value="D_2_HYDROXYACID_DH_3"/>
    <property type="match status" value="1"/>
</dbReference>
<evidence type="ECO:0000256" key="3">
    <source>
        <dbReference type="ARBA" id="ARBA00023027"/>
    </source>
</evidence>
<keyword evidence="2 4" id="KW-0560">Oxidoreductase</keyword>
<dbReference type="InterPro" id="IPR006139">
    <property type="entry name" value="D-isomer_2_OHA_DH_cat_dom"/>
</dbReference>
<dbReference type="InterPro" id="IPR029753">
    <property type="entry name" value="D-isomer_DH_CS"/>
</dbReference>
<keyword evidence="3" id="KW-0520">NAD</keyword>
<organism evidence="7 8">
    <name type="scientific">Brevibacillus fulvus</name>
    <dbReference type="NCBI Taxonomy" id="1125967"/>
    <lineage>
        <taxon>Bacteria</taxon>
        <taxon>Bacillati</taxon>
        <taxon>Bacillota</taxon>
        <taxon>Bacilli</taxon>
        <taxon>Bacillales</taxon>
        <taxon>Paenibacillaceae</taxon>
        <taxon>Brevibacillus</taxon>
    </lineage>
</organism>
<dbReference type="InterPro" id="IPR036291">
    <property type="entry name" value="NAD(P)-bd_dom_sf"/>
</dbReference>
<dbReference type="RefSeq" id="WP_204516645.1">
    <property type="nucleotide sequence ID" value="NZ_BAABIN010000009.1"/>
</dbReference>
<dbReference type="PANTHER" id="PTHR42789">
    <property type="entry name" value="D-ISOMER SPECIFIC 2-HYDROXYACID DEHYDROGENASE FAMILY PROTEIN (AFU_ORTHOLOGUE AFUA_6G10090)"/>
    <property type="match status" value="1"/>
</dbReference>
<evidence type="ECO:0000256" key="1">
    <source>
        <dbReference type="ARBA" id="ARBA00005854"/>
    </source>
</evidence>
<dbReference type="SUPFAM" id="SSF51735">
    <property type="entry name" value="NAD(P)-binding Rossmann-fold domains"/>
    <property type="match status" value="1"/>
</dbReference>
<evidence type="ECO:0000313" key="8">
    <source>
        <dbReference type="Proteomes" id="UP000717624"/>
    </source>
</evidence>
<dbReference type="EC" id="1.1.1.95" evidence="7"/>
<dbReference type="Gene3D" id="3.40.50.720">
    <property type="entry name" value="NAD(P)-binding Rossmann-like Domain"/>
    <property type="match status" value="2"/>
</dbReference>
<comment type="similarity">
    <text evidence="1 4">Belongs to the D-isomer specific 2-hydroxyacid dehydrogenase family.</text>
</comment>
<dbReference type="CDD" id="cd12173">
    <property type="entry name" value="PGDH_4"/>
    <property type="match status" value="1"/>
</dbReference>
<accession>A0A939BTX8</accession>
<dbReference type="InterPro" id="IPR050857">
    <property type="entry name" value="D-2-hydroxyacid_DH"/>
</dbReference>
<dbReference type="GO" id="GO:0051287">
    <property type="term" value="F:NAD binding"/>
    <property type="evidence" value="ECO:0007669"/>
    <property type="project" value="InterPro"/>
</dbReference>
<dbReference type="EMBL" id="JAFBEB010000001">
    <property type="protein sequence ID" value="MBM7588931.1"/>
    <property type="molecule type" value="Genomic_DNA"/>
</dbReference>
<evidence type="ECO:0000256" key="4">
    <source>
        <dbReference type="RuleBase" id="RU003719"/>
    </source>
</evidence>
<dbReference type="Pfam" id="PF02826">
    <property type="entry name" value="2-Hacid_dh_C"/>
    <property type="match status" value="1"/>
</dbReference>
<evidence type="ECO:0000313" key="7">
    <source>
        <dbReference type="EMBL" id="MBM7588931.1"/>
    </source>
</evidence>
<dbReference type="SUPFAM" id="SSF52283">
    <property type="entry name" value="Formate/glycerate dehydrogenase catalytic domain-like"/>
    <property type="match status" value="1"/>
</dbReference>
<reference evidence="7" key="1">
    <citation type="submission" date="2021-01" db="EMBL/GenBank/DDBJ databases">
        <title>Genomic Encyclopedia of Type Strains, Phase IV (KMG-IV): sequencing the most valuable type-strain genomes for metagenomic binning, comparative biology and taxonomic classification.</title>
        <authorList>
            <person name="Goeker M."/>
        </authorList>
    </citation>
    <scope>NUCLEOTIDE SEQUENCE</scope>
    <source>
        <strain evidence="7">DSM 25523</strain>
    </source>
</reference>
<evidence type="ECO:0000256" key="2">
    <source>
        <dbReference type="ARBA" id="ARBA00023002"/>
    </source>
</evidence>
<protein>
    <submittedName>
        <fullName evidence="7">D-3-phosphoglycerate dehydrogenase</fullName>
        <ecNumber evidence="7">1.1.1.95</ecNumber>
    </submittedName>
</protein>
<feature type="domain" description="D-isomer specific 2-hydroxyacid dehydrogenase NAD-binding" evidence="6">
    <location>
        <begin position="108"/>
        <end position="290"/>
    </location>
</feature>
<evidence type="ECO:0000259" key="6">
    <source>
        <dbReference type="Pfam" id="PF02826"/>
    </source>
</evidence>
<dbReference type="AlphaFoldDB" id="A0A939BTX8"/>
<proteinExistence type="inferred from homology"/>
<dbReference type="InterPro" id="IPR006140">
    <property type="entry name" value="D-isomer_DH_NAD-bd"/>
</dbReference>
<dbReference type="Proteomes" id="UP000717624">
    <property type="component" value="Unassembled WGS sequence"/>
</dbReference>
<keyword evidence="8" id="KW-1185">Reference proteome</keyword>
<feature type="domain" description="D-isomer specific 2-hydroxyacid dehydrogenase catalytic" evidence="5">
    <location>
        <begin position="14"/>
        <end position="322"/>
    </location>
</feature>
<name>A0A939BTX8_9BACL</name>
<evidence type="ECO:0000259" key="5">
    <source>
        <dbReference type="Pfam" id="PF00389"/>
    </source>
</evidence>